<dbReference type="PRINTS" id="PR00368">
    <property type="entry name" value="FADPNR"/>
</dbReference>
<feature type="coiled-coil region" evidence="13">
    <location>
        <begin position="448"/>
        <end position="475"/>
    </location>
</feature>
<evidence type="ECO:0000256" key="8">
    <source>
        <dbReference type="ARBA" id="ARBA00023002"/>
    </source>
</evidence>
<dbReference type="Gene3D" id="3.50.50.60">
    <property type="entry name" value="FAD/NAD(P)-binding domain"/>
    <property type="match status" value="1"/>
</dbReference>
<dbReference type="GO" id="GO:0005737">
    <property type="term" value="C:cytoplasm"/>
    <property type="evidence" value="ECO:0007669"/>
    <property type="project" value="UniProtKB-SubCell"/>
</dbReference>
<sequence>MTAELVTDVLVIGSGIGGLYFALNMAEKAHVTIITKKESSTSNTNWAQGGIAATVDKNDSSELHIADTLDAGAGLCNKEMVEIMVKEGPLHIRRLIELGVNFTTSNDDELDLGQEGGHSRKRIVHAKDLTGQEVEHALLNRVNSHPNITLLEHHFAVELLTEHHLHIKTNDITCYGAYALDTQNRQLKKIRAKVTMVASGGIGHVYLHTTNPDIATGDGVAMAYRAGAVIANMEFVQFHPTSLYHPKAKSFLISEAVRGFGGILRRKDGEAFMQQYDPRENLAPRDIVARAIDSEMKKTGDECVFLDVTHLDADEVRNHFPNIYETCLEYGIDMTKEMIPVVPAAHYSCGGIQTDDKGRTSIERLYACGESSCTGVHGANRLASNSLLEALVFAWRSYWHIQSVIGSIENNQPFPDWDDSGTVNPEEWILVSHNKKEAQQVMSDYVGIVRSDLRLERALRRIEFLKEETEAYYKRTKITTQILELRNIIKIAGLVIQSAIKRRESRGLHYTTDYPQKDDRHFLSDTTLRSF</sequence>
<comment type="catalytic activity">
    <reaction evidence="9">
        <text>L-aspartate + O2 = iminosuccinate + H2O2</text>
        <dbReference type="Rhea" id="RHEA:25876"/>
        <dbReference type="ChEBI" id="CHEBI:15379"/>
        <dbReference type="ChEBI" id="CHEBI:16240"/>
        <dbReference type="ChEBI" id="CHEBI:29991"/>
        <dbReference type="ChEBI" id="CHEBI:77875"/>
        <dbReference type="EC" id="1.4.3.16"/>
    </reaction>
    <physiologicalReaction direction="left-to-right" evidence="9">
        <dbReference type="Rhea" id="RHEA:25877"/>
    </physiologicalReaction>
</comment>
<evidence type="ECO:0000256" key="4">
    <source>
        <dbReference type="ARBA" id="ARBA00012173"/>
    </source>
</evidence>
<dbReference type="InterPro" id="IPR037099">
    <property type="entry name" value="Fum_R/Succ_DH_flav-like_C_sf"/>
</dbReference>
<dbReference type="PANTHER" id="PTHR42716">
    <property type="entry name" value="L-ASPARTATE OXIDASE"/>
    <property type="match status" value="1"/>
</dbReference>
<dbReference type="PIRSF" id="PIRSF000171">
    <property type="entry name" value="SDHA_APRA_LASPO"/>
    <property type="match status" value="1"/>
</dbReference>
<protein>
    <recommendedName>
        <fullName evidence="4 10">L-aspartate oxidase</fullName>
        <ecNumber evidence="4 10">1.4.3.16</ecNumber>
    </recommendedName>
</protein>
<dbReference type="EMBL" id="VDCI01000007">
    <property type="protein sequence ID" value="TNJ36243.1"/>
    <property type="molecule type" value="Genomic_DNA"/>
</dbReference>
<keyword evidence="8 12" id="KW-0560">Oxidoreductase</keyword>
<dbReference type="SUPFAM" id="SSF46977">
    <property type="entry name" value="Succinate dehydrogenase/fumarate reductase flavoprotein C-terminal domain"/>
    <property type="match status" value="1"/>
</dbReference>
<dbReference type="SUPFAM" id="SSF51905">
    <property type="entry name" value="FAD/NAD(P)-binding domain"/>
    <property type="match status" value="1"/>
</dbReference>
<evidence type="ECO:0000313" key="17">
    <source>
        <dbReference type="Proteomes" id="UP000309544"/>
    </source>
</evidence>
<evidence type="ECO:0000256" key="12">
    <source>
        <dbReference type="RuleBase" id="RU362049"/>
    </source>
</evidence>
<dbReference type="PANTHER" id="PTHR42716:SF2">
    <property type="entry name" value="L-ASPARTATE OXIDASE, CHLOROPLASTIC"/>
    <property type="match status" value="1"/>
</dbReference>
<evidence type="ECO:0000256" key="9">
    <source>
        <dbReference type="ARBA" id="ARBA00048305"/>
    </source>
</evidence>
<evidence type="ECO:0000256" key="6">
    <source>
        <dbReference type="ARBA" id="ARBA00022642"/>
    </source>
</evidence>
<dbReference type="InterPro" id="IPR005288">
    <property type="entry name" value="NadB"/>
</dbReference>
<keyword evidence="7 12" id="KW-0274">FAD</keyword>
<dbReference type="RefSeq" id="WP_139626747.1">
    <property type="nucleotide sequence ID" value="NZ_VDCI01000007.1"/>
</dbReference>
<proteinExistence type="inferred from homology"/>
<feature type="active site" description="Proton acceptor" evidence="11">
    <location>
        <position position="285"/>
    </location>
</feature>
<evidence type="ECO:0000256" key="2">
    <source>
        <dbReference type="ARBA" id="ARBA00004950"/>
    </source>
</evidence>
<keyword evidence="5 12" id="KW-0285">Flavoprotein</keyword>
<dbReference type="Proteomes" id="UP000309544">
    <property type="component" value="Unassembled WGS sequence"/>
</dbReference>
<dbReference type="SUPFAM" id="SSF56425">
    <property type="entry name" value="Succinate dehydrogenase/fumarate reductase flavoprotein, catalytic domain"/>
    <property type="match status" value="1"/>
</dbReference>
<keyword evidence="6 12" id="KW-0662">Pyridine nucleotide biosynthesis</keyword>
<dbReference type="GO" id="GO:0009435">
    <property type="term" value="P:NAD+ biosynthetic process"/>
    <property type="evidence" value="ECO:0007669"/>
    <property type="project" value="UniProtKB-UniPathway"/>
</dbReference>
<dbReference type="NCBIfam" id="NF006567">
    <property type="entry name" value="PRK09077.1"/>
    <property type="match status" value="1"/>
</dbReference>
<comment type="cofactor">
    <cofactor evidence="1 12">
        <name>FAD</name>
        <dbReference type="ChEBI" id="CHEBI:57692"/>
    </cofactor>
</comment>
<evidence type="ECO:0000256" key="11">
    <source>
        <dbReference type="PIRSR" id="PIRSR000171-1"/>
    </source>
</evidence>
<comment type="similarity">
    <text evidence="3 12">Belongs to the FAD-dependent oxidoreductase 2 family. NadB subfamily.</text>
</comment>
<accession>A0A5C4RY86</accession>
<evidence type="ECO:0000259" key="15">
    <source>
        <dbReference type="Pfam" id="PF02910"/>
    </source>
</evidence>
<comment type="subcellular location">
    <subcellularLocation>
        <location evidence="12">Cytoplasm</location>
    </subcellularLocation>
</comment>
<dbReference type="InterPro" id="IPR015939">
    <property type="entry name" value="Fum_Rdtase/Succ_DH_flav-like_C"/>
</dbReference>
<keyword evidence="13" id="KW-0175">Coiled coil</keyword>
<evidence type="ECO:0000256" key="13">
    <source>
        <dbReference type="SAM" id="Coils"/>
    </source>
</evidence>
<evidence type="ECO:0000256" key="1">
    <source>
        <dbReference type="ARBA" id="ARBA00001974"/>
    </source>
</evidence>
<evidence type="ECO:0000313" key="16">
    <source>
        <dbReference type="EMBL" id="TNJ36243.1"/>
    </source>
</evidence>
<dbReference type="InterPro" id="IPR003953">
    <property type="entry name" value="FAD-dep_OxRdtase_2_FAD-bd"/>
</dbReference>
<dbReference type="UniPathway" id="UPA00253">
    <property type="reaction ID" value="UER00326"/>
</dbReference>
<comment type="caution">
    <text evidence="16">The sequence shown here is derived from an EMBL/GenBank/DDBJ whole genome shotgun (WGS) entry which is preliminary data.</text>
</comment>
<dbReference type="FunFam" id="3.90.700.10:FF:000002">
    <property type="entry name" value="L-aspartate oxidase"/>
    <property type="match status" value="1"/>
</dbReference>
<dbReference type="EC" id="1.4.3.16" evidence="4 10"/>
<comment type="pathway">
    <text evidence="2 12">Cofactor biosynthesis; NAD(+) biosynthesis; iminoaspartate from L-aspartate (oxidase route): step 1/1.</text>
</comment>
<feature type="domain" description="FAD-dependent oxidoreductase 2 FAD-binding" evidence="14">
    <location>
        <begin position="8"/>
        <end position="387"/>
    </location>
</feature>
<evidence type="ECO:0000256" key="10">
    <source>
        <dbReference type="NCBIfam" id="TIGR00551"/>
    </source>
</evidence>
<dbReference type="Pfam" id="PF00890">
    <property type="entry name" value="FAD_binding_2"/>
    <property type="match status" value="1"/>
</dbReference>
<gene>
    <name evidence="16" type="primary">nadB</name>
    <name evidence="16" type="ORF">FGF68_08375</name>
</gene>
<dbReference type="NCBIfam" id="TIGR00551">
    <property type="entry name" value="nadB"/>
    <property type="match status" value="1"/>
</dbReference>
<organism evidence="16 17">
    <name type="scientific">Prosthecochloris vibrioformis</name>
    <name type="common">Chlorobium vibrioforme</name>
    <dbReference type="NCBI Taxonomy" id="1098"/>
    <lineage>
        <taxon>Bacteria</taxon>
        <taxon>Pseudomonadati</taxon>
        <taxon>Chlorobiota</taxon>
        <taxon>Chlorobiia</taxon>
        <taxon>Chlorobiales</taxon>
        <taxon>Chlorobiaceae</taxon>
        <taxon>Prosthecochloris</taxon>
    </lineage>
</organism>
<evidence type="ECO:0000259" key="14">
    <source>
        <dbReference type="Pfam" id="PF00890"/>
    </source>
</evidence>
<dbReference type="FunFam" id="1.20.58.100:FF:000002">
    <property type="entry name" value="L-aspartate oxidase"/>
    <property type="match status" value="1"/>
</dbReference>
<name>A0A5C4RY86_PROVB</name>
<dbReference type="InterPro" id="IPR036188">
    <property type="entry name" value="FAD/NAD-bd_sf"/>
</dbReference>
<dbReference type="GO" id="GO:0008734">
    <property type="term" value="F:L-aspartate oxidase activity"/>
    <property type="evidence" value="ECO:0007669"/>
    <property type="project" value="UniProtKB-UniRule"/>
</dbReference>
<dbReference type="InterPro" id="IPR027477">
    <property type="entry name" value="Succ_DH/fumarate_Rdtase_cat_sf"/>
</dbReference>
<evidence type="ECO:0000256" key="3">
    <source>
        <dbReference type="ARBA" id="ARBA00008562"/>
    </source>
</evidence>
<dbReference type="AlphaFoldDB" id="A0A5C4RY86"/>
<feature type="domain" description="Fumarate reductase/succinate dehydrogenase flavoprotein-like C-terminal" evidence="15">
    <location>
        <begin position="436"/>
        <end position="528"/>
    </location>
</feature>
<reference evidence="16 17" key="1">
    <citation type="submission" date="2019-05" db="EMBL/GenBank/DDBJ databases">
        <title>Draft Whole-Genome sequence of the green sulfur bacterium Prosthecochloris vibrioformis DSM 260.</title>
        <authorList>
            <person name="Meyer T.E."/>
            <person name="Kyndt J.A."/>
        </authorList>
    </citation>
    <scope>NUCLEOTIDE SEQUENCE [LARGE SCALE GENOMIC DNA]</scope>
    <source>
        <strain evidence="16 17">DSM 260</strain>
    </source>
</reference>
<evidence type="ECO:0000256" key="5">
    <source>
        <dbReference type="ARBA" id="ARBA00022630"/>
    </source>
</evidence>
<dbReference type="Gene3D" id="1.20.58.100">
    <property type="entry name" value="Fumarate reductase/succinate dehydrogenase flavoprotein-like, C-terminal domain"/>
    <property type="match status" value="1"/>
</dbReference>
<keyword evidence="17" id="KW-1185">Reference proteome</keyword>
<evidence type="ECO:0000256" key="7">
    <source>
        <dbReference type="ARBA" id="ARBA00022827"/>
    </source>
</evidence>
<dbReference type="Gene3D" id="3.90.700.10">
    <property type="entry name" value="Succinate dehydrogenase/fumarate reductase flavoprotein, catalytic domain"/>
    <property type="match status" value="1"/>
</dbReference>
<dbReference type="Pfam" id="PF02910">
    <property type="entry name" value="Succ_DH_flav_C"/>
    <property type="match status" value="1"/>
</dbReference>
<comment type="function">
    <text evidence="12">Catalyzes the oxidation of L-aspartate to iminoaspartate.</text>
</comment>